<comment type="caution">
    <text evidence="1">The sequence shown here is derived from an EMBL/GenBank/DDBJ whole genome shotgun (WGS) entry which is preliminary data.</text>
</comment>
<dbReference type="AlphaFoldDB" id="A0A8S1QI01"/>
<dbReference type="Proteomes" id="UP000692954">
    <property type="component" value="Unassembled WGS sequence"/>
</dbReference>
<organism evidence="1 2">
    <name type="scientific">Paramecium sonneborni</name>
    <dbReference type="NCBI Taxonomy" id="65129"/>
    <lineage>
        <taxon>Eukaryota</taxon>
        <taxon>Sar</taxon>
        <taxon>Alveolata</taxon>
        <taxon>Ciliophora</taxon>
        <taxon>Intramacronucleata</taxon>
        <taxon>Oligohymenophorea</taxon>
        <taxon>Peniculida</taxon>
        <taxon>Parameciidae</taxon>
        <taxon>Paramecium</taxon>
    </lineage>
</organism>
<sequence length="58" mass="6648">MVYLNIDFNILRNQNMIVKQVHKPTISTSIAITNEDKDAPNVHYIYICTKGQQKGAKQ</sequence>
<keyword evidence="2" id="KW-1185">Reference proteome</keyword>
<proteinExistence type="predicted"/>
<reference evidence="1" key="1">
    <citation type="submission" date="2021-01" db="EMBL/GenBank/DDBJ databases">
        <authorList>
            <consortium name="Genoscope - CEA"/>
            <person name="William W."/>
        </authorList>
    </citation>
    <scope>NUCLEOTIDE SEQUENCE</scope>
</reference>
<protein>
    <submittedName>
        <fullName evidence="1">Uncharacterized protein</fullName>
    </submittedName>
</protein>
<gene>
    <name evidence="1" type="ORF">PSON_ATCC_30995.1.T1060119</name>
</gene>
<dbReference type="EMBL" id="CAJJDN010000106">
    <property type="protein sequence ID" value="CAD8114641.1"/>
    <property type="molecule type" value="Genomic_DNA"/>
</dbReference>
<dbReference type="OrthoDB" id="411785at2759"/>
<accession>A0A8S1QI01</accession>
<evidence type="ECO:0000313" key="1">
    <source>
        <dbReference type="EMBL" id="CAD8114641.1"/>
    </source>
</evidence>
<name>A0A8S1QI01_9CILI</name>
<evidence type="ECO:0000313" key="2">
    <source>
        <dbReference type="Proteomes" id="UP000692954"/>
    </source>
</evidence>